<dbReference type="NCBIfam" id="TIGR01167">
    <property type="entry name" value="LPXTG_anchor"/>
    <property type="match status" value="1"/>
</dbReference>
<evidence type="ECO:0000256" key="1">
    <source>
        <dbReference type="ARBA" id="ARBA00022512"/>
    </source>
</evidence>
<dbReference type="PANTHER" id="PTHR34819:SF3">
    <property type="entry name" value="CELL SURFACE PROTEIN"/>
    <property type="match status" value="1"/>
</dbReference>
<dbReference type="AlphaFoldDB" id="A0A1F5SLH7"/>
<keyword evidence="4" id="KW-1133">Transmembrane helix</keyword>
<protein>
    <recommendedName>
        <fullName evidence="5">Gram-positive cocci surface proteins LPxTG domain-containing protein</fullName>
    </recommendedName>
</protein>
<dbReference type="PANTHER" id="PTHR34819">
    <property type="entry name" value="LARGE CYSTEINE-RICH PERIPLASMIC PROTEIN OMCB"/>
    <property type="match status" value="1"/>
</dbReference>
<dbReference type="STRING" id="1797994.A2227_01845"/>
<evidence type="ECO:0000256" key="4">
    <source>
        <dbReference type="SAM" id="Phobius"/>
    </source>
</evidence>
<dbReference type="Gene3D" id="2.60.40.10">
    <property type="entry name" value="Immunoglobulins"/>
    <property type="match status" value="2"/>
</dbReference>
<evidence type="ECO:0000313" key="7">
    <source>
        <dbReference type="Proteomes" id="UP000178367"/>
    </source>
</evidence>
<dbReference type="EMBL" id="MFGB01000007">
    <property type="protein sequence ID" value="OGF27568.1"/>
    <property type="molecule type" value="Genomic_DNA"/>
</dbReference>
<keyword evidence="4" id="KW-0472">Membrane</keyword>
<reference evidence="6 7" key="1">
    <citation type="journal article" date="2016" name="Nat. Commun.">
        <title>Thousands of microbial genomes shed light on interconnected biogeochemical processes in an aquifer system.</title>
        <authorList>
            <person name="Anantharaman K."/>
            <person name="Brown C.T."/>
            <person name="Hug L.A."/>
            <person name="Sharon I."/>
            <person name="Castelle C.J."/>
            <person name="Probst A.J."/>
            <person name="Thomas B.C."/>
            <person name="Singh A."/>
            <person name="Wilkins M.J."/>
            <person name="Karaoz U."/>
            <person name="Brodie E.L."/>
            <person name="Williams K.H."/>
            <person name="Hubbard S.S."/>
            <person name="Banfield J.F."/>
        </authorList>
    </citation>
    <scope>NUCLEOTIDE SEQUENCE [LARGE SCALE GENOMIC DNA]</scope>
</reference>
<feature type="domain" description="Gram-positive cocci surface proteins LPxTG" evidence="5">
    <location>
        <begin position="509"/>
        <end position="542"/>
    </location>
</feature>
<accession>A0A1F5SLH7</accession>
<keyword evidence="4" id="KW-0812">Transmembrane</keyword>
<evidence type="ECO:0000313" key="6">
    <source>
        <dbReference type="EMBL" id="OGF27568.1"/>
    </source>
</evidence>
<feature type="transmembrane region" description="Helical" evidence="4">
    <location>
        <begin position="519"/>
        <end position="536"/>
    </location>
</feature>
<proteinExistence type="predicted"/>
<dbReference type="PROSITE" id="PS50847">
    <property type="entry name" value="GRAM_POS_ANCHORING"/>
    <property type="match status" value="1"/>
</dbReference>
<evidence type="ECO:0000259" key="5">
    <source>
        <dbReference type="PROSITE" id="PS50847"/>
    </source>
</evidence>
<keyword evidence="2" id="KW-0964">Secreted</keyword>
<name>A0A1F5SLH7_9BACT</name>
<dbReference type="NCBIfam" id="TIGR01451">
    <property type="entry name" value="B_ant_repeat"/>
    <property type="match status" value="2"/>
</dbReference>
<dbReference type="Pfam" id="PF01345">
    <property type="entry name" value="DUF11"/>
    <property type="match status" value="2"/>
</dbReference>
<organism evidence="6 7">
    <name type="scientific">Candidatus Falkowbacteria bacterium RIFOXYA2_FULL_47_19</name>
    <dbReference type="NCBI Taxonomy" id="1797994"/>
    <lineage>
        <taxon>Bacteria</taxon>
        <taxon>Candidatus Falkowiibacteriota</taxon>
    </lineage>
</organism>
<dbReference type="InterPro" id="IPR001434">
    <property type="entry name" value="OmcB-like_DUF11"/>
</dbReference>
<comment type="caution">
    <text evidence="6">The sequence shown here is derived from an EMBL/GenBank/DDBJ whole genome shotgun (WGS) entry which is preliminary data.</text>
</comment>
<evidence type="ECO:0000256" key="3">
    <source>
        <dbReference type="ARBA" id="ARBA00023088"/>
    </source>
</evidence>
<sequence length="542" mass="56836">MLRGFFLFKISLIFMFKTAKSIKFSLIILFLLTSGIFFLGVKAVSAEATSTEATSSVPVLSSVSGCSYRDISGTGKVEKTWEKLPGWEIVLENCGNISETGEFAFNVNDVCSVYAATTTDINGCFSFSGLSEGKYRLKEIKKEGWTQTVPKGVDYNIGLKAGEAVEVDFANYEGIFEEESFYCGNGITEYFEACDGDLGVQAGYHCTISCSLEPGTSTPALAPLGGDAETVVLGEAGTPNLSIGKVILNQNANNSDLISEKIFKIVVANNGNLTAYAVNVVDNLPAGLVFDGTDDTSKEWFLGDIEPGTIKNITYLVDIATSATPGIYTNVAQAFAANHSPVTATADIVVGEIKPAAPVTVPETLPAATEETEVLGEAGNPELTIEKTADRTTANIGGGSIEYTITVVNQGNLAAYAVTLADTLYGGLVHADTGEPVKTWSLGDILPGEVKVIKYLVDVGAVALPGTYANTAVVYASNHNPVMATLAIEVKGSTVGAPMGGEAPAPVKLPETGFDNVEFIVLLGVMLVLAGSAAILRKKAAN</sequence>
<dbReference type="InterPro" id="IPR047589">
    <property type="entry name" value="DUF11_rpt"/>
</dbReference>
<keyword evidence="1" id="KW-0134">Cell wall</keyword>
<gene>
    <name evidence="6" type="ORF">A2227_01845</name>
</gene>
<dbReference type="Proteomes" id="UP000178367">
    <property type="component" value="Unassembled WGS sequence"/>
</dbReference>
<evidence type="ECO:0000256" key="2">
    <source>
        <dbReference type="ARBA" id="ARBA00022525"/>
    </source>
</evidence>
<dbReference type="InterPro" id="IPR013783">
    <property type="entry name" value="Ig-like_fold"/>
</dbReference>
<dbReference type="SUPFAM" id="SSF117074">
    <property type="entry name" value="Hypothetical protein PA1324"/>
    <property type="match status" value="1"/>
</dbReference>
<dbReference type="InterPro" id="IPR051172">
    <property type="entry name" value="Chlamydia_OmcB"/>
</dbReference>
<keyword evidence="3" id="KW-0572">Peptidoglycan-anchor</keyword>
<dbReference type="InterPro" id="IPR019931">
    <property type="entry name" value="LPXTG_anchor"/>
</dbReference>